<dbReference type="InterPro" id="IPR018060">
    <property type="entry name" value="HTH_AraC"/>
</dbReference>
<organism evidence="5 6">
    <name type="scientific">Aquimarina brevivitae</name>
    <dbReference type="NCBI Taxonomy" id="323412"/>
    <lineage>
        <taxon>Bacteria</taxon>
        <taxon>Pseudomonadati</taxon>
        <taxon>Bacteroidota</taxon>
        <taxon>Flavobacteriia</taxon>
        <taxon>Flavobacteriales</taxon>
        <taxon>Flavobacteriaceae</taxon>
        <taxon>Aquimarina</taxon>
    </lineage>
</organism>
<evidence type="ECO:0000256" key="1">
    <source>
        <dbReference type="ARBA" id="ARBA00023015"/>
    </source>
</evidence>
<evidence type="ECO:0000313" key="5">
    <source>
        <dbReference type="EMBL" id="RZS93114.1"/>
    </source>
</evidence>
<dbReference type="GO" id="GO:0003700">
    <property type="term" value="F:DNA-binding transcription factor activity"/>
    <property type="evidence" value="ECO:0007669"/>
    <property type="project" value="InterPro"/>
</dbReference>
<dbReference type="SUPFAM" id="SSF46689">
    <property type="entry name" value="Homeodomain-like"/>
    <property type="match status" value="1"/>
</dbReference>
<sequence length="285" mass="33624">MNRYTLQEVLVVNQYSFDQWDTSLTDQNYFQIIFVNSGKGYRNSNGIRLPYQANNIFLSSSKHKNKFEVEEHSKFTYFRFTELVLSGGVNLPERKSWLKRIEQLLHQPSIVPGDVISFEDDREIVWDLHNLVIEEFKSEKVYYQEIIANAISTILSIMVRNISSKHTTIKKEVPYTNNKIDQILSHIRQHVYDNNKTKISFLAEKFTMSQSSISTYFKRKTGDSIHQYVTKYKMKLVEQRLQHTDLTIAEIAYQLGFTDESHLTKTFKKHFTVSPKQYRNSYSET</sequence>
<keyword evidence="1" id="KW-0805">Transcription regulation</keyword>
<reference evidence="5 6" key="1">
    <citation type="submission" date="2019-02" db="EMBL/GenBank/DDBJ databases">
        <title>Genomic Encyclopedia of Type Strains, Phase IV (KMG-IV): sequencing the most valuable type-strain genomes for metagenomic binning, comparative biology and taxonomic classification.</title>
        <authorList>
            <person name="Goeker M."/>
        </authorList>
    </citation>
    <scope>NUCLEOTIDE SEQUENCE [LARGE SCALE GENOMIC DNA]</scope>
    <source>
        <strain evidence="5 6">DSM 17196</strain>
    </source>
</reference>
<proteinExistence type="predicted"/>
<dbReference type="GO" id="GO:0043565">
    <property type="term" value="F:sequence-specific DNA binding"/>
    <property type="evidence" value="ECO:0007669"/>
    <property type="project" value="InterPro"/>
</dbReference>
<dbReference type="AlphaFoldDB" id="A0A4Q7P0D7"/>
<comment type="caution">
    <text evidence="5">The sequence shown here is derived from an EMBL/GenBank/DDBJ whole genome shotgun (WGS) entry which is preliminary data.</text>
</comment>
<keyword evidence="6" id="KW-1185">Reference proteome</keyword>
<dbReference type="InterPro" id="IPR009057">
    <property type="entry name" value="Homeodomain-like_sf"/>
</dbReference>
<name>A0A4Q7P0D7_9FLAO</name>
<keyword evidence="3" id="KW-0804">Transcription</keyword>
<dbReference type="OrthoDB" id="636258at2"/>
<evidence type="ECO:0000256" key="3">
    <source>
        <dbReference type="ARBA" id="ARBA00023163"/>
    </source>
</evidence>
<dbReference type="RefSeq" id="WP_130286263.1">
    <property type="nucleotide sequence ID" value="NZ_SGXE01000002.1"/>
</dbReference>
<dbReference type="PROSITE" id="PS01124">
    <property type="entry name" value="HTH_ARAC_FAMILY_2"/>
    <property type="match status" value="1"/>
</dbReference>
<feature type="domain" description="HTH araC/xylS-type" evidence="4">
    <location>
        <begin position="181"/>
        <end position="281"/>
    </location>
</feature>
<evidence type="ECO:0000259" key="4">
    <source>
        <dbReference type="PROSITE" id="PS01124"/>
    </source>
</evidence>
<keyword evidence="2" id="KW-0238">DNA-binding</keyword>
<protein>
    <submittedName>
        <fullName evidence="5">AraC family transcriptional regulator</fullName>
    </submittedName>
</protein>
<dbReference type="InterPro" id="IPR020449">
    <property type="entry name" value="Tscrpt_reg_AraC-type_HTH"/>
</dbReference>
<evidence type="ECO:0000256" key="2">
    <source>
        <dbReference type="ARBA" id="ARBA00023125"/>
    </source>
</evidence>
<evidence type="ECO:0000313" key="6">
    <source>
        <dbReference type="Proteomes" id="UP000292262"/>
    </source>
</evidence>
<accession>A0A4Q7P0D7</accession>
<dbReference type="EMBL" id="SGXE01000002">
    <property type="protein sequence ID" value="RZS93114.1"/>
    <property type="molecule type" value="Genomic_DNA"/>
</dbReference>
<dbReference type="PANTHER" id="PTHR43280">
    <property type="entry name" value="ARAC-FAMILY TRANSCRIPTIONAL REGULATOR"/>
    <property type="match status" value="1"/>
</dbReference>
<dbReference type="Proteomes" id="UP000292262">
    <property type="component" value="Unassembled WGS sequence"/>
</dbReference>
<dbReference type="Pfam" id="PF12833">
    <property type="entry name" value="HTH_18"/>
    <property type="match status" value="1"/>
</dbReference>
<dbReference type="PRINTS" id="PR00032">
    <property type="entry name" value="HTHARAC"/>
</dbReference>
<dbReference type="PANTHER" id="PTHR43280:SF2">
    <property type="entry name" value="HTH-TYPE TRANSCRIPTIONAL REGULATOR EXSA"/>
    <property type="match status" value="1"/>
</dbReference>
<dbReference type="SMART" id="SM00342">
    <property type="entry name" value="HTH_ARAC"/>
    <property type="match status" value="1"/>
</dbReference>
<dbReference type="Gene3D" id="1.10.10.60">
    <property type="entry name" value="Homeodomain-like"/>
    <property type="match status" value="2"/>
</dbReference>
<gene>
    <name evidence="5" type="ORF">EV197_1684</name>
</gene>